<dbReference type="NCBIfam" id="TIGR00482">
    <property type="entry name" value="nicotinate (nicotinamide) nucleotide adenylyltransferase"/>
    <property type="match status" value="1"/>
</dbReference>
<evidence type="ECO:0000256" key="3">
    <source>
        <dbReference type="ARBA" id="ARBA00009014"/>
    </source>
</evidence>
<evidence type="ECO:0000256" key="7">
    <source>
        <dbReference type="ARBA" id="ARBA00022741"/>
    </source>
</evidence>
<evidence type="ECO:0000256" key="10">
    <source>
        <dbReference type="ARBA" id="ARBA00048721"/>
    </source>
</evidence>
<comment type="caution">
    <text evidence="13">The sequence shown here is derived from an EMBL/GenBank/DDBJ whole genome shotgun (WGS) entry which is preliminary data.</text>
</comment>
<dbReference type="EC" id="2.7.7.18" evidence="11"/>
<dbReference type="CDD" id="cd02165">
    <property type="entry name" value="NMNAT"/>
    <property type="match status" value="1"/>
</dbReference>
<name>A0ABQ6ZHH8_9GAMM</name>
<evidence type="ECO:0000256" key="11">
    <source>
        <dbReference type="HAMAP-Rule" id="MF_00244"/>
    </source>
</evidence>
<reference evidence="13 14" key="1">
    <citation type="submission" date="2017-10" db="EMBL/GenBank/DDBJ databases">
        <title>Whole genome sequencing of members of genus Pseudoxanthomonas.</title>
        <authorList>
            <person name="Kumar S."/>
            <person name="Bansal K."/>
            <person name="Kaur A."/>
            <person name="Patil P."/>
            <person name="Sharma S."/>
            <person name="Patil P.B."/>
        </authorList>
    </citation>
    <scope>NUCLEOTIDE SEQUENCE [LARGE SCALE GENOMIC DNA]</scope>
    <source>
        <strain evidence="13 14">DSM 17109</strain>
    </source>
</reference>
<keyword evidence="5 11" id="KW-0808">Transferase</keyword>
<evidence type="ECO:0000256" key="2">
    <source>
        <dbReference type="ARBA" id="ARBA00005019"/>
    </source>
</evidence>
<dbReference type="InterPro" id="IPR014729">
    <property type="entry name" value="Rossmann-like_a/b/a_fold"/>
</dbReference>
<keyword evidence="4 11" id="KW-0662">Pyridine nucleotide biosynthesis</keyword>
<keyword evidence="9 11" id="KW-0520">NAD</keyword>
<evidence type="ECO:0000313" key="14">
    <source>
        <dbReference type="Proteomes" id="UP000781710"/>
    </source>
</evidence>
<feature type="domain" description="Cytidyltransferase-like" evidence="12">
    <location>
        <begin position="5"/>
        <end position="190"/>
    </location>
</feature>
<comment type="pathway">
    <text evidence="2 11">Cofactor biosynthesis; NAD(+) biosynthesis; deamido-NAD(+) from nicotinate D-ribonucleotide: step 1/1.</text>
</comment>
<keyword evidence="8 11" id="KW-0067">ATP-binding</keyword>
<evidence type="ECO:0000259" key="12">
    <source>
        <dbReference type="Pfam" id="PF01467"/>
    </source>
</evidence>
<dbReference type="Gene3D" id="3.40.50.620">
    <property type="entry name" value="HUPs"/>
    <property type="match status" value="1"/>
</dbReference>
<evidence type="ECO:0000256" key="8">
    <source>
        <dbReference type="ARBA" id="ARBA00022840"/>
    </source>
</evidence>
<dbReference type="NCBIfam" id="TIGR00125">
    <property type="entry name" value="cyt_tran_rel"/>
    <property type="match status" value="1"/>
</dbReference>
<dbReference type="RefSeq" id="WP_162337576.1">
    <property type="nucleotide sequence ID" value="NZ_JBHSRQ010000013.1"/>
</dbReference>
<dbReference type="EMBL" id="PDWW01000010">
    <property type="protein sequence ID" value="KAF1725340.1"/>
    <property type="molecule type" value="Genomic_DNA"/>
</dbReference>
<dbReference type="SUPFAM" id="SSF52374">
    <property type="entry name" value="Nucleotidylyl transferase"/>
    <property type="match status" value="1"/>
</dbReference>
<evidence type="ECO:0000256" key="6">
    <source>
        <dbReference type="ARBA" id="ARBA00022695"/>
    </source>
</evidence>
<keyword evidence="6 11" id="KW-0548">Nucleotidyltransferase</keyword>
<accession>A0ABQ6ZHH8</accession>
<dbReference type="PANTHER" id="PTHR21342">
    <property type="entry name" value="PHOSPHOPANTETHEINE ADENYLYLTRANSFERASE"/>
    <property type="match status" value="1"/>
</dbReference>
<protein>
    <recommendedName>
        <fullName evidence="11">Probable nicotinate-nucleotide adenylyltransferase</fullName>
        <ecNumber evidence="11">2.7.7.18</ecNumber>
    </recommendedName>
    <alternativeName>
        <fullName evidence="11">Deamido-NAD(+) diphosphorylase</fullName>
    </alternativeName>
    <alternativeName>
        <fullName evidence="11">Deamido-NAD(+) pyrophosphorylase</fullName>
    </alternativeName>
    <alternativeName>
        <fullName evidence="11">Nicotinate mononucleotide adenylyltransferase</fullName>
        <shortName evidence="11">NaMN adenylyltransferase</shortName>
    </alternativeName>
</protein>
<dbReference type="InterPro" id="IPR005248">
    <property type="entry name" value="NadD/NMNAT"/>
</dbReference>
<keyword evidence="14" id="KW-1185">Reference proteome</keyword>
<evidence type="ECO:0000313" key="13">
    <source>
        <dbReference type="EMBL" id="KAF1725340.1"/>
    </source>
</evidence>
<dbReference type="InterPro" id="IPR004821">
    <property type="entry name" value="Cyt_trans-like"/>
</dbReference>
<gene>
    <name evidence="11" type="primary">nadD</name>
    <name evidence="13" type="ORF">CSC78_08970</name>
</gene>
<sequence length="225" mass="24242">MLHLVYGGTFDPVHNGHLAIARAAHEAFGVPVSLMPAADPPHRAAPGATAAQRAHLLDIAVRNEPDLRVDRRELARAARDPAGRSYTVDTLRELRGELGGAVPIALLIGADSLLGLPTWRSWATLFDLAHFIVADRPGGGLEDGLAPDLSARLEGRWTDRAEDLQLAPAGRVFRLNQPLQPESATEIRRRIAAGEAWRHLVPRAVADAIADERLYVSRAADAGPL</sequence>
<dbReference type="Proteomes" id="UP000781710">
    <property type="component" value="Unassembled WGS sequence"/>
</dbReference>
<evidence type="ECO:0000256" key="1">
    <source>
        <dbReference type="ARBA" id="ARBA00002324"/>
    </source>
</evidence>
<dbReference type="NCBIfam" id="NF000839">
    <property type="entry name" value="PRK00071.1-1"/>
    <property type="match status" value="1"/>
</dbReference>
<comment type="catalytic activity">
    <reaction evidence="10 11">
        <text>nicotinate beta-D-ribonucleotide + ATP + H(+) = deamido-NAD(+) + diphosphate</text>
        <dbReference type="Rhea" id="RHEA:22860"/>
        <dbReference type="ChEBI" id="CHEBI:15378"/>
        <dbReference type="ChEBI" id="CHEBI:30616"/>
        <dbReference type="ChEBI" id="CHEBI:33019"/>
        <dbReference type="ChEBI" id="CHEBI:57502"/>
        <dbReference type="ChEBI" id="CHEBI:58437"/>
        <dbReference type="EC" id="2.7.7.18"/>
    </reaction>
</comment>
<dbReference type="GO" id="GO:0016779">
    <property type="term" value="F:nucleotidyltransferase activity"/>
    <property type="evidence" value="ECO:0007669"/>
    <property type="project" value="UniProtKB-KW"/>
</dbReference>
<comment type="similarity">
    <text evidence="3 11">Belongs to the NadD family.</text>
</comment>
<comment type="function">
    <text evidence="1 11">Catalyzes the reversible adenylation of nicotinate mononucleotide (NaMN) to nicotinic acid adenine dinucleotide (NaAD).</text>
</comment>
<dbReference type="Pfam" id="PF01467">
    <property type="entry name" value="CTP_transf_like"/>
    <property type="match status" value="1"/>
</dbReference>
<keyword evidence="7 11" id="KW-0547">Nucleotide-binding</keyword>
<proteinExistence type="inferred from homology"/>
<evidence type="ECO:0000256" key="4">
    <source>
        <dbReference type="ARBA" id="ARBA00022642"/>
    </source>
</evidence>
<organism evidence="13 14">
    <name type="scientific">Pseudoxanthomonas japonensis</name>
    <dbReference type="NCBI Taxonomy" id="69284"/>
    <lineage>
        <taxon>Bacteria</taxon>
        <taxon>Pseudomonadati</taxon>
        <taxon>Pseudomonadota</taxon>
        <taxon>Gammaproteobacteria</taxon>
        <taxon>Lysobacterales</taxon>
        <taxon>Lysobacteraceae</taxon>
        <taxon>Pseudoxanthomonas</taxon>
    </lineage>
</organism>
<evidence type="ECO:0000256" key="9">
    <source>
        <dbReference type="ARBA" id="ARBA00023027"/>
    </source>
</evidence>
<dbReference type="PANTHER" id="PTHR21342:SF0">
    <property type="entry name" value="BIFUNCTIONAL NMN ADENYLYLTRANSFERASE_NUDIX HYDROLASE"/>
    <property type="match status" value="1"/>
</dbReference>
<dbReference type="HAMAP" id="MF_00244">
    <property type="entry name" value="NaMN_adenylyltr"/>
    <property type="match status" value="1"/>
</dbReference>
<evidence type="ECO:0000256" key="5">
    <source>
        <dbReference type="ARBA" id="ARBA00022679"/>
    </source>
</evidence>